<gene>
    <name evidence="1" type="ORF">METEAL_15420</name>
</gene>
<dbReference type="Proteomes" id="UP001238179">
    <property type="component" value="Chromosome"/>
</dbReference>
<proteinExistence type="predicted"/>
<dbReference type="RefSeq" id="WP_316415271.1">
    <property type="nucleotide sequence ID" value="NZ_AP027080.1"/>
</dbReference>
<accession>A0AA48KBB9</accession>
<name>A0AA48KBB9_9BACT</name>
<protein>
    <submittedName>
        <fullName evidence="1">Uncharacterized protein</fullName>
    </submittedName>
</protein>
<evidence type="ECO:0000313" key="2">
    <source>
        <dbReference type="Proteomes" id="UP001238179"/>
    </source>
</evidence>
<sequence>MSQNASIPDLAARIAGQQFELKCKISELKSADSEGLWFAMSSAETQANEAAEFALSGIIGQFDRLIRIANDAIKAAEKTTKRGKA</sequence>
<reference evidence="2" key="1">
    <citation type="journal article" date="2023" name="Int. J. Syst. Evol. Microbiol.">
        <title>Mesoterricola silvestris gen. nov., sp. nov., Mesoterricola sediminis sp. nov., Geothrix oryzae sp. nov., Geothrix edaphica sp. nov., Geothrix rubra sp. nov., and Geothrix limicola sp. nov., six novel members of Acidobacteriota isolated from soils.</title>
        <authorList>
            <person name="Itoh H."/>
            <person name="Sugisawa Y."/>
            <person name="Mise K."/>
            <person name="Xu Z."/>
            <person name="Kuniyasu M."/>
            <person name="Ushijima N."/>
            <person name="Kawano K."/>
            <person name="Kobayashi E."/>
            <person name="Shiratori Y."/>
            <person name="Masuda Y."/>
            <person name="Senoo K."/>
        </authorList>
    </citation>
    <scope>NUCLEOTIDE SEQUENCE [LARGE SCALE GENOMIC DNA]</scope>
    <source>
        <strain evidence="2">W79</strain>
    </source>
</reference>
<dbReference type="KEGG" id="msil:METEAL_15420"/>
<evidence type="ECO:0000313" key="1">
    <source>
        <dbReference type="EMBL" id="BDU72368.1"/>
    </source>
</evidence>
<dbReference type="AlphaFoldDB" id="A0AA48KBB9"/>
<dbReference type="EMBL" id="AP027080">
    <property type="protein sequence ID" value="BDU72368.1"/>
    <property type="molecule type" value="Genomic_DNA"/>
</dbReference>
<keyword evidence="2" id="KW-1185">Reference proteome</keyword>
<organism evidence="1 2">
    <name type="scientific">Mesoterricola silvestris</name>
    <dbReference type="NCBI Taxonomy" id="2927979"/>
    <lineage>
        <taxon>Bacteria</taxon>
        <taxon>Pseudomonadati</taxon>
        <taxon>Acidobacteriota</taxon>
        <taxon>Holophagae</taxon>
        <taxon>Holophagales</taxon>
        <taxon>Holophagaceae</taxon>
        <taxon>Mesoterricola</taxon>
    </lineage>
</organism>